<proteinExistence type="predicted"/>
<keyword evidence="6" id="KW-0675">Receptor</keyword>
<dbReference type="Pfam" id="PF00560">
    <property type="entry name" value="LRR_1"/>
    <property type="match status" value="2"/>
</dbReference>
<sequence length="125" mass="13624">MALVLRSNKFYGGIPQKFCHFNSLQIIDLAHNKLSGLILQCFGIIHQTMASLTFLSHLNLSYNNFSSKISSSTQIQSFSAMNFIGNHDLCGPPLTPSCVGDDTTLEPSPNADDEGGEDGGWIDMK</sequence>
<keyword evidence="4" id="KW-1133">Transmembrane helix</keyword>
<dbReference type="SUPFAM" id="SSF52058">
    <property type="entry name" value="L domain-like"/>
    <property type="match status" value="1"/>
</dbReference>
<evidence type="ECO:0000256" key="8">
    <source>
        <dbReference type="SAM" id="MobiDB-lite"/>
    </source>
</evidence>
<gene>
    <name evidence="9" type="ORF">FH972_019776</name>
</gene>
<evidence type="ECO:0000313" key="9">
    <source>
        <dbReference type="EMBL" id="KAE8124937.1"/>
    </source>
</evidence>
<evidence type="ECO:0000256" key="6">
    <source>
        <dbReference type="ARBA" id="ARBA00023170"/>
    </source>
</evidence>
<dbReference type="PANTHER" id="PTHR48063">
    <property type="entry name" value="LRR RECEPTOR-LIKE KINASE"/>
    <property type="match status" value="1"/>
</dbReference>
<dbReference type="OrthoDB" id="1747084at2759"/>
<dbReference type="InterPro" id="IPR046956">
    <property type="entry name" value="RLP23-like"/>
</dbReference>
<organism evidence="9 10">
    <name type="scientific">Carpinus fangiana</name>
    <dbReference type="NCBI Taxonomy" id="176857"/>
    <lineage>
        <taxon>Eukaryota</taxon>
        <taxon>Viridiplantae</taxon>
        <taxon>Streptophyta</taxon>
        <taxon>Embryophyta</taxon>
        <taxon>Tracheophyta</taxon>
        <taxon>Spermatophyta</taxon>
        <taxon>Magnoliopsida</taxon>
        <taxon>eudicotyledons</taxon>
        <taxon>Gunneridae</taxon>
        <taxon>Pentapetalae</taxon>
        <taxon>rosids</taxon>
        <taxon>fabids</taxon>
        <taxon>Fagales</taxon>
        <taxon>Betulaceae</taxon>
        <taxon>Carpinus</taxon>
    </lineage>
</organism>
<dbReference type="PANTHER" id="PTHR48063:SF112">
    <property type="entry name" value="RECEPTOR LIKE PROTEIN 30-LIKE"/>
    <property type="match status" value="1"/>
</dbReference>
<dbReference type="InterPro" id="IPR032675">
    <property type="entry name" value="LRR_dom_sf"/>
</dbReference>
<evidence type="ECO:0000256" key="3">
    <source>
        <dbReference type="ARBA" id="ARBA00022729"/>
    </source>
</evidence>
<protein>
    <recommendedName>
        <fullName evidence="11">Leucine-rich repeat-containing N-terminal plant-type domain-containing protein</fullName>
    </recommendedName>
</protein>
<accession>A0A5N6RSP8</accession>
<keyword evidence="7" id="KW-0325">Glycoprotein</keyword>
<evidence type="ECO:0000256" key="1">
    <source>
        <dbReference type="ARBA" id="ARBA00004479"/>
    </source>
</evidence>
<keyword evidence="5" id="KW-0472">Membrane</keyword>
<dbReference type="InterPro" id="IPR001611">
    <property type="entry name" value="Leu-rich_rpt"/>
</dbReference>
<evidence type="ECO:0000256" key="4">
    <source>
        <dbReference type="ARBA" id="ARBA00022989"/>
    </source>
</evidence>
<comment type="subcellular location">
    <subcellularLocation>
        <location evidence="1">Membrane</location>
        <topology evidence="1">Single-pass type I membrane protein</topology>
    </subcellularLocation>
</comment>
<name>A0A5N6RSP8_9ROSI</name>
<dbReference type="AlphaFoldDB" id="A0A5N6RSP8"/>
<dbReference type="Gene3D" id="3.80.10.10">
    <property type="entry name" value="Ribonuclease Inhibitor"/>
    <property type="match status" value="1"/>
</dbReference>
<evidence type="ECO:0000313" key="10">
    <source>
        <dbReference type="Proteomes" id="UP000327013"/>
    </source>
</evidence>
<keyword evidence="3" id="KW-0732">Signal</keyword>
<evidence type="ECO:0000256" key="7">
    <source>
        <dbReference type="ARBA" id="ARBA00023180"/>
    </source>
</evidence>
<evidence type="ECO:0000256" key="2">
    <source>
        <dbReference type="ARBA" id="ARBA00022692"/>
    </source>
</evidence>
<reference evidence="9 10" key="1">
    <citation type="submission" date="2019-06" db="EMBL/GenBank/DDBJ databases">
        <title>A chromosomal-level reference genome of Carpinus fangiana (Coryloideae, Betulaceae).</title>
        <authorList>
            <person name="Yang X."/>
            <person name="Wang Z."/>
            <person name="Zhang L."/>
            <person name="Hao G."/>
            <person name="Liu J."/>
            <person name="Yang Y."/>
        </authorList>
    </citation>
    <scope>NUCLEOTIDE SEQUENCE [LARGE SCALE GENOMIC DNA]</scope>
    <source>
        <strain evidence="9">Cfa_2016G</strain>
        <tissue evidence="9">Leaf</tissue>
    </source>
</reference>
<dbReference type="EMBL" id="CM017328">
    <property type="protein sequence ID" value="KAE8124937.1"/>
    <property type="molecule type" value="Genomic_DNA"/>
</dbReference>
<evidence type="ECO:0008006" key="11">
    <source>
        <dbReference type="Google" id="ProtNLM"/>
    </source>
</evidence>
<dbReference type="GO" id="GO:0016020">
    <property type="term" value="C:membrane"/>
    <property type="evidence" value="ECO:0007669"/>
    <property type="project" value="UniProtKB-SubCell"/>
</dbReference>
<keyword evidence="2" id="KW-0812">Transmembrane</keyword>
<keyword evidence="10" id="KW-1185">Reference proteome</keyword>
<dbReference type="Proteomes" id="UP000327013">
    <property type="component" value="Chromosome 8"/>
</dbReference>
<feature type="region of interest" description="Disordered" evidence="8">
    <location>
        <begin position="95"/>
        <end position="125"/>
    </location>
</feature>
<evidence type="ECO:0000256" key="5">
    <source>
        <dbReference type="ARBA" id="ARBA00023136"/>
    </source>
</evidence>